<keyword evidence="7" id="KW-0969">Cilium</keyword>
<reference evidence="13" key="1">
    <citation type="submission" date="2022-06" db="EMBL/GenBank/DDBJ databases">
        <authorList>
            <person name="Berger JAMES D."/>
            <person name="Berger JAMES D."/>
        </authorList>
    </citation>
    <scope>NUCLEOTIDE SEQUENCE [LARGE SCALE GENOMIC DNA]</scope>
</reference>
<dbReference type="Proteomes" id="UP000050795">
    <property type="component" value="Unassembled WGS sequence"/>
</dbReference>
<evidence type="ECO:0000313" key="14">
    <source>
        <dbReference type="WBParaSite" id="TREG1_118230.1"/>
    </source>
</evidence>
<evidence type="ECO:0000256" key="2">
    <source>
        <dbReference type="ARBA" id="ARBA00009082"/>
    </source>
</evidence>
<keyword evidence="8 12" id="KW-0472">Membrane</keyword>
<name>A0AA85IT22_TRIRE</name>
<evidence type="ECO:0000256" key="4">
    <source>
        <dbReference type="ARBA" id="ARBA00022475"/>
    </source>
</evidence>
<evidence type="ECO:0000256" key="12">
    <source>
        <dbReference type="SAM" id="Phobius"/>
    </source>
</evidence>
<evidence type="ECO:0000256" key="8">
    <source>
        <dbReference type="ARBA" id="ARBA00023136"/>
    </source>
</evidence>
<evidence type="ECO:0000256" key="1">
    <source>
        <dbReference type="ARBA" id="ARBA00004272"/>
    </source>
</evidence>
<keyword evidence="10" id="KW-0966">Cell projection</keyword>
<evidence type="ECO:0000256" key="9">
    <source>
        <dbReference type="ARBA" id="ARBA00023180"/>
    </source>
</evidence>
<keyword evidence="13" id="KW-1185">Reference proteome</keyword>
<evidence type="ECO:0000256" key="7">
    <source>
        <dbReference type="ARBA" id="ARBA00023069"/>
    </source>
</evidence>
<sequence>MCFNHSAEITLPCRQMAMFEIYRCPVIREVHFPFFHIGTLFHLIITITSVIVPFFICYRSGGFWLRDSIDIEQPNVHFLKQVYIQLTSTNQTVYTWSTYTDLNAQLSSNLFVPHMSIQQLDDNYDGIYDKLKLKINIPIKDTFNKLYLLLLFSYQLKERAGLMMQTPLIIEFDTPSVMGFRQFTLYGQLALYQREPLLEGYTNTIYNNSLVNNEQHRLRDIQSESIQKFLSRRHVTLKLDPKYEIWTPGSASLYNPLLLNMTIFYKPTKVWSHPNLFHMLWWGWIQYFPILLFSLFVGDRIKAFVYGHQLISGSVMKYDPILLKK</sequence>
<evidence type="ECO:0000256" key="3">
    <source>
        <dbReference type="ARBA" id="ARBA00015087"/>
    </source>
</evidence>
<feature type="transmembrane region" description="Helical" evidence="12">
    <location>
        <begin position="34"/>
        <end position="58"/>
    </location>
</feature>
<comment type="function">
    <text evidence="11">Transmembrane component of the tectonic-like complex, a complex localized at the transition zone of primary cilia and acting as a barrier that prevents diffusion of transmembrane proteins between the cilia and plasma membranes. Required for ciliogenesis and sonic hedgehog/SHH signaling.</text>
</comment>
<dbReference type="PANTHER" id="PTHR14605:SF1">
    <property type="entry name" value="TRANSMEMBRANE PROTEIN 231"/>
    <property type="match status" value="1"/>
</dbReference>
<dbReference type="GO" id="GO:0060271">
    <property type="term" value="P:cilium assembly"/>
    <property type="evidence" value="ECO:0007669"/>
    <property type="project" value="TreeGrafter"/>
</dbReference>
<accession>A0AA85IT22</accession>
<evidence type="ECO:0000256" key="11">
    <source>
        <dbReference type="ARBA" id="ARBA00024803"/>
    </source>
</evidence>
<evidence type="ECO:0000256" key="5">
    <source>
        <dbReference type="ARBA" id="ARBA00022692"/>
    </source>
</evidence>
<dbReference type="GO" id="GO:0060170">
    <property type="term" value="C:ciliary membrane"/>
    <property type="evidence" value="ECO:0007669"/>
    <property type="project" value="UniProtKB-SubCell"/>
</dbReference>
<dbReference type="PANTHER" id="PTHR14605">
    <property type="entry name" value="CHST5 PROTEIN"/>
    <property type="match status" value="1"/>
</dbReference>
<dbReference type="GO" id="GO:0032880">
    <property type="term" value="P:regulation of protein localization"/>
    <property type="evidence" value="ECO:0007669"/>
    <property type="project" value="TreeGrafter"/>
</dbReference>
<evidence type="ECO:0000256" key="6">
    <source>
        <dbReference type="ARBA" id="ARBA00022989"/>
    </source>
</evidence>
<keyword evidence="5 12" id="KW-0812">Transmembrane</keyword>
<dbReference type="Pfam" id="PF10149">
    <property type="entry name" value="TM231"/>
    <property type="match status" value="1"/>
</dbReference>
<organism evidence="13 14">
    <name type="scientific">Trichobilharzia regenti</name>
    <name type="common">Nasal bird schistosome</name>
    <dbReference type="NCBI Taxonomy" id="157069"/>
    <lineage>
        <taxon>Eukaryota</taxon>
        <taxon>Metazoa</taxon>
        <taxon>Spiralia</taxon>
        <taxon>Lophotrochozoa</taxon>
        <taxon>Platyhelminthes</taxon>
        <taxon>Trematoda</taxon>
        <taxon>Digenea</taxon>
        <taxon>Strigeidida</taxon>
        <taxon>Schistosomatoidea</taxon>
        <taxon>Schistosomatidae</taxon>
        <taxon>Trichobilharzia</taxon>
    </lineage>
</organism>
<proteinExistence type="inferred from homology"/>
<keyword evidence="6 12" id="KW-1133">Transmembrane helix</keyword>
<comment type="subcellular location">
    <subcellularLocation>
        <location evidence="1">Cell projection</location>
        <location evidence="1">Cilium membrane</location>
        <topology evidence="1">Multi-pass membrane protein</topology>
    </subcellularLocation>
</comment>
<dbReference type="AlphaFoldDB" id="A0AA85IT22"/>
<dbReference type="InterPro" id="IPR019306">
    <property type="entry name" value="TMEM231"/>
</dbReference>
<evidence type="ECO:0000256" key="10">
    <source>
        <dbReference type="ARBA" id="ARBA00023273"/>
    </source>
</evidence>
<dbReference type="WBParaSite" id="TREG1_118230.1">
    <property type="protein sequence ID" value="TREG1_118230.1"/>
    <property type="gene ID" value="TREG1_118230"/>
</dbReference>
<evidence type="ECO:0000313" key="13">
    <source>
        <dbReference type="Proteomes" id="UP000050795"/>
    </source>
</evidence>
<keyword evidence="9" id="KW-0325">Glycoprotein</keyword>
<dbReference type="GO" id="GO:0035869">
    <property type="term" value="C:ciliary transition zone"/>
    <property type="evidence" value="ECO:0007669"/>
    <property type="project" value="TreeGrafter"/>
</dbReference>
<comment type="similarity">
    <text evidence="2">Belongs to the TMEM231 family.</text>
</comment>
<keyword evidence="4" id="KW-1003">Cell membrane</keyword>
<protein>
    <recommendedName>
        <fullName evidence="3">Transmembrane protein 231</fullName>
    </recommendedName>
</protein>
<reference evidence="14" key="2">
    <citation type="submission" date="2023-11" db="UniProtKB">
        <authorList>
            <consortium name="WormBaseParasite"/>
        </authorList>
    </citation>
    <scope>IDENTIFICATION</scope>
</reference>
<feature type="transmembrane region" description="Helical" evidence="12">
    <location>
        <begin position="276"/>
        <end position="297"/>
    </location>
</feature>